<dbReference type="VEuPathDB" id="ToxoDB:EPH_0042460"/>
<proteinExistence type="predicted"/>
<dbReference type="Pfam" id="PF21771">
    <property type="entry name" value="CFAP58_CC"/>
    <property type="match status" value="1"/>
</dbReference>
<dbReference type="PANTHER" id="PTHR32083:SF0">
    <property type="entry name" value="CILIA AND FLAGELLA-ASSOCIATED PROTEIN 58"/>
    <property type="match status" value="1"/>
</dbReference>
<evidence type="ECO:0000259" key="3">
    <source>
        <dbReference type="Pfam" id="PF21771"/>
    </source>
</evidence>
<evidence type="ECO:0000256" key="1">
    <source>
        <dbReference type="ARBA" id="ARBA00023054"/>
    </source>
</evidence>
<organism evidence="4 5">
    <name type="scientific">Eimeria praecox</name>
    <dbReference type="NCBI Taxonomy" id="51316"/>
    <lineage>
        <taxon>Eukaryota</taxon>
        <taxon>Sar</taxon>
        <taxon>Alveolata</taxon>
        <taxon>Apicomplexa</taxon>
        <taxon>Conoidasida</taxon>
        <taxon>Coccidia</taxon>
        <taxon>Eucoccidiorida</taxon>
        <taxon>Eimeriorina</taxon>
        <taxon>Eimeriidae</taxon>
        <taxon>Eimeria</taxon>
    </lineage>
</organism>
<dbReference type="GO" id="GO:0005856">
    <property type="term" value="C:cytoskeleton"/>
    <property type="evidence" value="ECO:0007669"/>
    <property type="project" value="TreeGrafter"/>
</dbReference>
<feature type="domain" description="Cilia- and flagella-associated protein 58 central coiled coil" evidence="3">
    <location>
        <begin position="34"/>
        <end position="118"/>
    </location>
</feature>
<keyword evidence="1 2" id="KW-0175">Coiled coil</keyword>
<evidence type="ECO:0000256" key="2">
    <source>
        <dbReference type="SAM" id="Coils"/>
    </source>
</evidence>
<dbReference type="AlphaFoldDB" id="U6GX76"/>
<dbReference type="Gene3D" id="1.20.120.1490">
    <property type="match status" value="1"/>
</dbReference>
<dbReference type="PANTHER" id="PTHR32083">
    <property type="entry name" value="CILIA AND FLAGELLA-ASSOCIATED PROTEIN 58-RELATED"/>
    <property type="match status" value="1"/>
</dbReference>
<evidence type="ECO:0000313" key="4">
    <source>
        <dbReference type="EMBL" id="CDI83134.1"/>
    </source>
</evidence>
<sequence length="345" mass="39820">MVMLSAKASNVPIICEDVRKMAISKASGDICRREIKKLEETMQEATAEKANQGKEFSAILAERDMLGTQLLKRNQELSLLYEKVRIQESTLAKGEAQYKERLKEIKEWSRQCMAFRRELRNLEGGVAEVESLKREILQLQKELLQERTKVRALTEALATPMNVHRWRRLEGTDPAKVELVKKIQSLQKRLIAKTEEVIERDLQIQEREKLFVQLKTTLNKQPGAEVFARMQSLQTDVRTKTKQLRAAVSELQVLHKEVTSKRDEIERLHKELEVSTLDHHLGALEKVLTAAVKCCYIEEKRNEAREQQKQQQLQQQTTGEVSRTDTFFSSSTFEFLTGNISSVQN</sequence>
<reference evidence="4" key="1">
    <citation type="submission" date="2013-10" db="EMBL/GenBank/DDBJ databases">
        <title>Genomic analysis of the causative agents of coccidiosis in chickens.</title>
        <authorList>
            <person name="Reid A.J."/>
            <person name="Blake D."/>
            <person name="Billington K."/>
            <person name="Browne H."/>
            <person name="Dunn M."/>
            <person name="Hung S."/>
            <person name="Kawahara F."/>
            <person name="Miranda-Saavedra D."/>
            <person name="Mourier T."/>
            <person name="Nagra H."/>
            <person name="Otto T.D."/>
            <person name="Rawlings N."/>
            <person name="Sanchez A."/>
            <person name="Sanders M."/>
            <person name="Subramaniam C."/>
            <person name="Tay Y."/>
            <person name="Dear P."/>
            <person name="Doerig C."/>
            <person name="Gruber A."/>
            <person name="Parkinson J."/>
            <person name="Shirley M."/>
            <person name="Wan K.L."/>
            <person name="Berriman M."/>
            <person name="Tomley F."/>
            <person name="Pain A."/>
        </authorList>
    </citation>
    <scope>NUCLEOTIDE SEQUENCE [LARGE SCALE GENOMIC DNA]</scope>
    <source>
        <strain evidence="4">Houghton</strain>
    </source>
</reference>
<dbReference type="EMBL" id="HG692549">
    <property type="protein sequence ID" value="CDI83134.1"/>
    <property type="molecule type" value="Genomic_DNA"/>
</dbReference>
<keyword evidence="5" id="KW-1185">Reference proteome</keyword>
<evidence type="ECO:0000313" key="5">
    <source>
        <dbReference type="Proteomes" id="UP000018201"/>
    </source>
</evidence>
<dbReference type="OrthoDB" id="264785at2759"/>
<protein>
    <recommendedName>
        <fullName evidence="3">Cilia- and flagella-associated protein 58 central coiled coil domain-containing protein</fullName>
    </recommendedName>
</protein>
<gene>
    <name evidence="4" type="ORF">EPH_0042460</name>
</gene>
<feature type="coiled-coil region" evidence="2">
    <location>
        <begin position="28"/>
        <end position="55"/>
    </location>
</feature>
<dbReference type="Proteomes" id="UP000018201">
    <property type="component" value="Unassembled WGS sequence"/>
</dbReference>
<accession>U6GX76</accession>
<dbReference type="InterPro" id="IPR049270">
    <property type="entry name" value="CFAP58_CC"/>
</dbReference>
<name>U6GX76_9EIME</name>
<feature type="coiled-coil region" evidence="2">
    <location>
        <begin position="122"/>
        <end position="196"/>
    </location>
</feature>
<reference evidence="4" key="2">
    <citation type="submission" date="2013-10" db="EMBL/GenBank/DDBJ databases">
        <authorList>
            <person name="Aslett M."/>
        </authorList>
    </citation>
    <scope>NUCLEOTIDE SEQUENCE [LARGE SCALE GENOMIC DNA]</scope>
    <source>
        <strain evidence="4">Houghton</strain>
    </source>
</reference>